<evidence type="ECO:0000313" key="7">
    <source>
        <dbReference type="EMBL" id="PVE47369.1"/>
    </source>
</evidence>
<name>A0A2T7URV6_9RHOB</name>
<keyword evidence="3 6" id="KW-0812">Transmembrane</keyword>
<gene>
    <name evidence="7" type="ORF">DDE23_11005</name>
</gene>
<dbReference type="Pfam" id="PF01810">
    <property type="entry name" value="LysE"/>
    <property type="match status" value="1"/>
</dbReference>
<feature type="transmembrane region" description="Helical" evidence="6">
    <location>
        <begin position="160"/>
        <end position="182"/>
    </location>
</feature>
<evidence type="ECO:0000313" key="8">
    <source>
        <dbReference type="Proteomes" id="UP000244810"/>
    </source>
</evidence>
<evidence type="ECO:0000256" key="5">
    <source>
        <dbReference type="ARBA" id="ARBA00023136"/>
    </source>
</evidence>
<dbReference type="OrthoDB" id="7644417at2"/>
<evidence type="ECO:0000256" key="1">
    <source>
        <dbReference type="ARBA" id="ARBA00004651"/>
    </source>
</evidence>
<dbReference type="InterPro" id="IPR001123">
    <property type="entry name" value="LeuE-type"/>
</dbReference>
<keyword evidence="5 6" id="KW-0472">Membrane</keyword>
<dbReference type="RefSeq" id="WP_107753672.1">
    <property type="nucleotide sequence ID" value="NZ_QBKF01000010.1"/>
</dbReference>
<dbReference type="EMBL" id="QDDR01000005">
    <property type="protein sequence ID" value="PVE47369.1"/>
    <property type="molecule type" value="Genomic_DNA"/>
</dbReference>
<dbReference type="AlphaFoldDB" id="A0A2T7URV6"/>
<keyword evidence="8" id="KW-1185">Reference proteome</keyword>
<keyword evidence="2" id="KW-1003">Cell membrane</keyword>
<feature type="transmembrane region" description="Helical" evidence="6">
    <location>
        <begin position="78"/>
        <end position="96"/>
    </location>
</feature>
<organism evidence="7 8">
    <name type="scientific">Pararhodobacter aggregans</name>
    <dbReference type="NCBI Taxonomy" id="404875"/>
    <lineage>
        <taxon>Bacteria</taxon>
        <taxon>Pseudomonadati</taxon>
        <taxon>Pseudomonadota</taxon>
        <taxon>Alphaproteobacteria</taxon>
        <taxon>Rhodobacterales</taxon>
        <taxon>Paracoccaceae</taxon>
        <taxon>Pararhodobacter</taxon>
    </lineage>
</organism>
<evidence type="ECO:0008006" key="9">
    <source>
        <dbReference type="Google" id="ProtNLM"/>
    </source>
</evidence>
<proteinExistence type="predicted"/>
<keyword evidence="4 6" id="KW-1133">Transmembrane helix</keyword>
<comment type="subcellular location">
    <subcellularLocation>
        <location evidence="1">Cell membrane</location>
        <topology evidence="1">Multi-pass membrane protein</topology>
    </subcellularLocation>
</comment>
<evidence type="ECO:0000256" key="3">
    <source>
        <dbReference type="ARBA" id="ARBA00022692"/>
    </source>
</evidence>
<sequence>MSPITLPAADFLTAWGFLAMNVLTPGPNVLNTIALAIGSGRRAALGAALGTGLAITGWCLGMVLGASALIAAFPLARVGMTLIAVGLLVWFASRYLRRAVTGFAARRRGEPEAPEARRGARARDGMVRALSIMMMNPKALTTWLTMTAVFPVARAGAWDIALFCVGACVVAGVIHAVYAIAFSTEAAARGFLKAAPWINAGVGLFFAGFAATLAATLFRLI</sequence>
<dbReference type="PANTHER" id="PTHR30086:SF19">
    <property type="entry name" value="THREONINE EFFLUX PROTEIN"/>
    <property type="match status" value="1"/>
</dbReference>
<feature type="transmembrane region" description="Helical" evidence="6">
    <location>
        <begin position="12"/>
        <end position="37"/>
    </location>
</feature>
<evidence type="ECO:0000256" key="4">
    <source>
        <dbReference type="ARBA" id="ARBA00022989"/>
    </source>
</evidence>
<dbReference type="Proteomes" id="UP000244810">
    <property type="component" value="Unassembled WGS sequence"/>
</dbReference>
<dbReference type="PANTHER" id="PTHR30086">
    <property type="entry name" value="ARGININE EXPORTER PROTEIN ARGO"/>
    <property type="match status" value="1"/>
</dbReference>
<dbReference type="GO" id="GO:0005886">
    <property type="term" value="C:plasma membrane"/>
    <property type="evidence" value="ECO:0007669"/>
    <property type="project" value="UniProtKB-SubCell"/>
</dbReference>
<accession>A0A2T7URV6</accession>
<feature type="transmembrane region" description="Helical" evidence="6">
    <location>
        <begin position="194"/>
        <end position="218"/>
    </location>
</feature>
<evidence type="ECO:0000256" key="2">
    <source>
        <dbReference type="ARBA" id="ARBA00022475"/>
    </source>
</evidence>
<comment type="caution">
    <text evidence="7">The sequence shown here is derived from an EMBL/GenBank/DDBJ whole genome shotgun (WGS) entry which is preliminary data.</text>
</comment>
<reference evidence="7 8" key="1">
    <citation type="journal article" date="2011" name="Syst. Appl. Microbiol.">
        <title>Defluviimonas denitrificans gen. nov., sp. nov., and Pararhodobacter aggregans gen. nov., sp. nov., non-phototrophic Rhodobacteraceae from the biofilter of a marine aquaculture.</title>
        <authorList>
            <person name="Foesel B.U."/>
            <person name="Drake H.L."/>
            <person name="Schramm A."/>
        </authorList>
    </citation>
    <scope>NUCLEOTIDE SEQUENCE [LARGE SCALE GENOMIC DNA]</scope>
    <source>
        <strain evidence="7 8">D1-19</strain>
    </source>
</reference>
<dbReference type="GO" id="GO:0015171">
    <property type="term" value="F:amino acid transmembrane transporter activity"/>
    <property type="evidence" value="ECO:0007669"/>
    <property type="project" value="TreeGrafter"/>
</dbReference>
<feature type="transmembrane region" description="Helical" evidence="6">
    <location>
        <begin position="44"/>
        <end position="72"/>
    </location>
</feature>
<protein>
    <recommendedName>
        <fullName evidence="9">Lysine transporter LysE</fullName>
    </recommendedName>
</protein>
<evidence type="ECO:0000256" key="6">
    <source>
        <dbReference type="SAM" id="Phobius"/>
    </source>
</evidence>